<keyword evidence="3" id="KW-1185">Reference proteome</keyword>
<accession>A0AAV4TE82</accession>
<gene>
    <name evidence="2" type="ORF">CEXT_697661</name>
</gene>
<dbReference type="AlphaFoldDB" id="A0AAV4TE82"/>
<organism evidence="2 3">
    <name type="scientific">Caerostris extrusa</name>
    <name type="common">Bark spider</name>
    <name type="synonym">Caerostris bankana</name>
    <dbReference type="NCBI Taxonomy" id="172846"/>
    <lineage>
        <taxon>Eukaryota</taxon>
        <taxon>Metazoa</taxon>
        <taxon>Ecdysozoa</taxon>
        <taxon>Arthropoda</taxon>
        <taxon>Chelicerata</taxon>
        <taxon>Arachnida</taxon>
        <taxon>Araneae</taxon>
        <taxon>Araneomorphae</taxon>
        <taxon>Entelegynae</taxon>
        <taxon>Araneoidea</taxon>
        <taxon>Araneidae</taxon>
        <taxon>Caerostris</taxon>
    </lineage>
</organism>
<comment type="caution">
    <text evidence="2">The sequence shown here is derived from an EMBL/GenBank/DDBJ whole genome shotgun (WGS) entry which is preliminary data.</text>
</comment>
<name>A0AAV4TE82_CAEEX</name>
<feature type="region of interest" description="Disordered" evidence="1">
    <location>
        <begin position="1"/>
        <end position="51"/>
    </location>
</feature>
<reference evidence="2 3" key="1">
    <citation type="submission" date="2021-06" db="EMBL/GenBank/DDBJ databases">
        <title>Caerostris extrusa draft genome.</title>
        <authorList>
            <person name="Kono N."/>
            <person name="Arakawa K."/>
        </authorList>
    </citation>
    <scope>NUCLEOTIDE SEQUENCE [LARGE SCALE GENOMIC DNA]</scope>
</reference>
<evidence type="ECO:0000256" key="1">
    <source>
        <dbReference type="SAM" id="MobiDB-lite"/>
    </source>
</evidence>
<evidence type="ECO:0000313" key="2">
    <source>
        <dbReference type="EMBL" id="GIY43070.1"/>
    </source>
</evidence>
<feature type="compositionally biased region" description="Basic residues" evidence="1">
    <location>
        <begin position="10"/>
        <end position="50"/>
    </location>
</feature>
<dbReference type="EMBL" id="BPLR01010925">
    <property type="protein sequence ID" value="GIY43070.1"/>
    <property type="molecule type" value="Genomic_DNA"/>
</dbReference>
<proteinExistence type="predicted"/>
<evidence type="ECO:0000313" key="3">
    <source>
        <dbReference type="Proteomes" id="UP001054945"/>
    </source>
</evidence>
<protein>
    <submittedName>
        <fullName evidence="2">Uncharacterized protein</fullName>
    </submittedName>
</protein>
<dbReference type="Proteomes" id="UP001054945">
    <property type="component" value="Unassembled WGS sequence"/>
</dbReference>
<sequence>MILNIDTKKQKTWKKQKKKKQNKNQKESGKRKKKGNNNQNRNKKRKKKKIREAWLETGCGNWRQPPQRATSKEDFRILTTLRDKSYNEATPNERDNKRGAENFSHLTLFLKTRFNYSELARAVAPAAPALQAAPGPSAR</sequence>